<dbReference type="GO" id="GO:0016758">
    <property type="term" value="F:hexosyltransferase activity"/>
    <property type="evidence" value="ECO:0007669"/>
    <property type="project" value="TreeGrafter"/>
</dbReference>
<dbReference type="OrthoDB" id="9808602at2"/>
<dbReference type="GO" id="GO:1901137">
    <property type="term" value="P:carbohydrate derivative biosynthetic process"/>
    <property type="evidence" value="ECO:0007669"/>
    <property type="project" value="UniProtKB-ARBA"/>
</dbReference>
<dbReference type="Pfam" id="PF13439">
    <property type="entry name" value="Glyco_transf_4"/>
    <property type="match status" value="1"/>
</dbReference>
<dbReference type="Pfam" id="PF00534">
    <property type="entry name" value="Glycos_transf_1"/>
    <property type="match status" value="1"/>
</dbReference>
<dbReference type="Gene3D" id="3.40.50.2000">
    <property type="entry name" value="Glycogen Phosphorylase B"/>
    <property type="match status" value="2"/>
</dbReference>
<protein>
    <submittedName>
        <fullName evidence="5">Phosphatidylinositol alpha-1,6-mannosyltransferase</fullName>
    </submittedName>
</protein>
<name>A0A2T0ZYP2_9ACTN</name>
<dbReference type="InterPro" id="IPR028098">
    <property type="entry name" value="Glyco_trans_4-like_N"/>
</dbReference>
<dbReference type="EMBL" id="PVUE01000010">
    <property type="protein sequence ID" value="PRZ41367.1"/>
    <property type="molecule type" value="Genomic_DNA"/>
</dbReference>
<evidence type="ECO:0000313" key="6">
    <source>
        <dbReference type="Proteomes" id="UP000237752"/>
    </source>
</evidence>
<comment type="caution">
    <text evidence="5">The sequence shown here is derived from an EMBL/GenBank/DDBJ whole genome shotgun (WGS) entry which is preliminary data.</text>
</comment>
<dbReference type="SUPFAM" id="SSF53756">
    <property type="entry name" value="UDP-Glycosyltransferase/glycogen phosphorylase"/>
    <property type="match status" value="1"/>
</dbReference>
<dbReference type="InterPro" id="IPR001296">
    <property type="entry name" value="Glyco_trans_1"/>
</dbReference>
<evidence type="ECO:0000313" key="5">
    <source>
        <dbReference type="EMBL" id="PRZ41367.1"/>
    </source>
</evidence>
<proteinExistence type="predicted"/>
<evidence type="ECO:0000259" key="3">
    <source>
        <dbReference type="Pfam" id="PF00534"/>
    </source>
</evidence>
<dbReference type="Proteomes" id="UP000237752">
    <property type="component" value="Unassembled WGS sequence"/>
</dbReference>
<accession>A0A2T0ZYP2</accession>
<dbReference type="PANTHER" id="PTHR45947:SF3">
    <property type="entry name" value="SULFOQUINOVOSYL TRANSFERASE SQD2"/>
    <property type="match status" value="1"/>
</dbReference>
<organism evidence="5 6">
    <name type="scientific">Antricoccus suffuscus</name>
    <dbReference type="NCBI Taxonomy" id="1629062"/>
    <lineage>
        <taxon>Bacteria</taxon>
        <taxon>Bacillati</taxon>
        <taxon>Actinomycetota</taxon>
        <taxon>Actinomycetes</taxon>
        <taxon>Geodermatophilales</taxon>
        <taxon>Antricoccaceae</taxon>
        <taxon>Antricoccus</taxon>
    </lineage>
</organism>
<gene>
    <name evidence="5" type="ORF">CLV47_11095</name>
</gene>
<evidence type="ECO:0000259" key="4">
    <source>
        <dbReference type="Pfam" id="PF13439"/>
    </source>
</evidence>
<dbReference type="AlphaFoldDB" id="A0A2T0ZYP2"/>
<keyword evidence="6" id="KW-1185">Reference proteome</keyword>
<feature type="domain" description="Glycosyltransferase subfamily 4-like N-terminal" evidence="4">
    <location>
        <begin position="15"/>
        <end position="170"/>
    </location>
</feature>
<dbReference type="FunFam" id="3.40.50.2000:FF:000069">
    <property type="entry name" value="Alpha-(1-6)-phosphatidylinositol monomannoside mannosyltransferase"/>
    <property type="match status" value="1"/>
</dbReference>
<dbReference type="RefSeq" id="WP_106349443.1">
    <property type="nucleotide sequence ID" value="NZ_PVUE01000010.1"/>
</dbReference>
<dbReference type="InterPro" id="IPR050194">
    <property type="entry name" value="Glycosyltransferase_grp1"/>
</dbReference>
<reference evidence="5 6" key="1">
    <citation type="submission" date="2018-03" db="EMBL/GenBank/DDBJ databases">
        <title>Genomic Encyclopedia of Archaeal and Bacterial Type Strains, Phase II (KMG-II): from individual species to whole genera.</title>
        <authorList>
            <person name="Goeker M."/>
        </authorList>
    </citation>
    <scope>NUCLEOTIDE SEQUENCE [LARGE SCALE GENOMIC DNA]</scope>
    <source>
        <strain evidence="5 6">DSM 100065</strain>
    </source>
</reference>
<dbReference type="CDD" id="cd03801">
    <property type="entry name" value="GT4_PimA-like"/>
    <property type="match status" value="1"/>
</dbReference>
<keyword evidence="1 5" id="KW-0328">Glycosyltransferase</keyword>
<evidence type="ECO:0000256" key="2">
    <source>
        <dbReference type="ARBA" id="ARBA00022679"/>
    </source>
</evidence>
<evidence type="ECO:0000256" key="1">
    <source>
        <dbReference type="ARBA" id="ARBA00022676"/>
    </source>
</evidence>
<dbReference type="PANTHER" id="PTHR45947">
    <property type="entry name" value="SULFOQUINOVOSYL TRANSFERASE SQD2"/>
    <property type="match status" value="1"/>
</dbReference>
<feature type="domain" description="Glycosyl transferase family 1" evidence="3">
    <location>
        <begin position="181"/>
        <end position="353"/>
    </location>
</feature>
<keyword evidence="2 5" id="KW-0808">Transferase</keyword>
<sequence>MKTLVVTNDFPPREGGIQTFVRAMVAQFDPREVAVYCSTSPGAAEYDAGCGFEVVRNRATMLLPTRSVTADVIATARRIGADRVWFGAAAPLALMTPSLRKAGIHRLVGSTHGHETGWAAAPGARQLLRRIARTLDVTTYITGYTGDKLRDALGPAAQLARVSPGVDVERFTPDVDGAAVRREHGLDGRTVIGCISRLVPRKGQDALIAALPRIRAVHPDAVLFLVGSGRDRARLQRLVQRAGLGEHVVMTGSAPTHELPAYYAATDIFAMPCRTRKRGLDVEGLGMVYLEAAATGKPVVAGNSGGAPEAVIDGETGYVVTDPRSPHAVAEPIIRLLADAGLAARMSERGREWVCEQWTWKRQSDRLKELLQVA</sequence>